<keyword evidence="4" id="KW-1134">Transmembrane beta strand</keyword>
<dbReference type="GO" id="GO:0015288">
    <property type="term" value="F:porin activity"/>
    <property type="evidence" value="ECO:0007669"/>
    <property type="project" value="UniProtKB-KW"/>
</dbReference>
<dbReference type="PANTHER" id="PTHR34501">
    <property type="entry name" value="PROTEIN YDDL-RELATED"/>
    <property type="match status" value="1"/>
</dbReference>
<reference evidence="13" key="1">
    <citation type="submission" date="2021-09" db="EMBL/GenBank/DDBJ databases">
        <title>Genomic analysis of Ralstonia spp.</title>
        <authorList>
            <person name="Aburjaile F."/>
            <person name="Ariute J.C."/>
            <person name="Pais A.K.L."/>
            <person name="Albuquerque G.M.R."/>
            <person name="Silva A.M.F."/>
            <person name="Brenig B."/>
            <person name="Azevedo V."/>
            <person name="Matiuzzi M."/>
            <person name="Ramos R."/>
            <person name="Goes-Neto A."/>
            <person name="Soares S."/>
            <person name="Iseppon A.M.B."/>
            <person name="Souza E."/>
            <person name="Gama M."/>
        </authorList>
    </citation>
    <scope>NUCLEOTIDE SEQUENCE</scope>
    <source>
        <strain evidence="13">CCRMRs91</strain>
    </source>
</reference>
<evidence type="ECO:0000313" key="14">
    <source>
        <dbReference type="Proteomes" id="UP001144050"/>
    </source>
</evidence>
<evidence type="ECO:0000256" key="10">
    <source>
        <dbReference type="ARBA" id="ARBA00023237"/>
    </source>
</evidence>
<keyword evidence="6 11" id="KW-0732">Signal</keyword>
<evidence type="ECO:0000256" key="8">
    <source>
        <dbReference type="ARBA" id="ARBA00023114"/>
    </source>
</evidence>
<feature type="domain" description="Porin" evidence="12">
    <location>
        <begin position="8"/>
        <end position="337"/>
    </location>
</feature>
<dbReference type="GO" id="GO:0046930">
    <property type="term" value="C:pore complex"/>
    <property type="evidence" value="ECO:0007669"/>
    <property type="project" value="UniProtKB-KW"/>
</dbReference>
<dbReference type="InterPro" id="IPR023614">
    <property type="entry name" value="Porin_dom_sf"/>
</dbReference>
<dbReference type="InterPro" id="IPR050298">
    <property type="entry name" value="Gram-neg_bact_OMP"/>
</dbReference>
<name>A0AAW5ZJC7_RALSL</name>
<dbReference type="EMBL" id="JAIVFG010000005">
    <property type="protein sequence ID" value="MDB0570009.1"/>
    <property type="molecule type" value="Genomic_DNA"/>
</dbReference>
<comment type="subcellular location">
    <subcellularLocation>
        <location evidence="1">Cell outer membrane</location>
        <topology evidence="1">Multi-pass membrane protein</topology>
    </subcellularLocation>
</comment>
<gene>
    <name evidence="13" type="ORF">LBW59_04370</name>
</gene>
<dbReference type="RefSeq" id="WP_013208299.1">
    <property type="nucleotide sequence ID" value="NZ_CDLW01000001.1"/>
</dbReference>
<evidence type="ECO:0000256" key="5">
    <source>
        <dbReference type="ARBA" id="ARBA00022692"/>
    </source>
</evidence>
<proteinExistence type="predicted"/>
<sequence length="370" mass="38712">MKRSLTTVAVLGTISAAAHAQSSVTLYGIVDVGIRYNTHQNAAGNSKIGMGNGGPLSGSRWGLMGNEDLGGGNKAFFQLESGFTPGTGATQQSTPSGTARLFGRTAVVGLSSQTYGEIALGRQYTLVHEMAYTHDIYALSNYVGTLGFQGAGLTGGGRLDNTVRYTTPTFGGGFSFKGAYTFGEVAGNTKQYASPAVAASYDNGPLSVGAAFQIINNIGGLTPATTAYGSTYFGITIPDSTQKVATVGATYKLPGGTKLYASYIYSNVYPAGYRNDSFSVAVSYPLTPALELKLPLYFDRLKHAGQSGTRVTGGPLLDYSLSKRTDVYAGVDYTQLNGAWRTLAGTPGFTMAVSGRSSVFEATVGMRHKF</sequence>
<evidence type="ECO:0000256" key="3">
    <source>
        <dbReference type="ARBA" id="ARBA00022448"/>
    </source>
</evidence>
<comment type="caution">
    <text evidence="13">The sequence shown here is derived from an EMBL/GenBank/DDBJ whole genome shotgun (WGS) entry which is preliminary data.</text>
</comment>
<dbReference type="Pfam" id="PF13609">
    <property type="entry name" value="Porin_4"/>
    <property type="match status" value="1"/>
</dbReference>
<keyword evidence="3" id="KW-0813">Transport</keyword>
<keyword evidence="9" id="KW-0472">Membrane</keyword>
<dbReference type="Proteomes" id="UP001144050">
    <property type="component" value="Unassembled WGS sequence"/>
</dbReference>
<dbReference type="GO" id="GO:0009279">
    <property type="term" value="C:cell outer membrane"/>
    <property type="evidence" value="ECO:0007669"/>
    <property type="project" value="UniProtKB-SubCell"/>
</dbReference>
<dbReference type="GO" id="GO:0006811">
    <property type="term" value="P:monoatomic ion transport"/>
    <property type="evidence" value="ECO:0007669"/>
    <property type="project" value="UniProtKB-KW"/>
</dbReference>
<feature type="signal peptide" evidence="11">
    <location>
        <begin position="1"/>
        <end position="20"/>
    </location>
</feature>
<evidence type="ECO:0000256" key="6">
    <source>
        <dbReference type="ARBA" id="ARBA00022729"/>
    </source>
</evidence>
<evidence type="ECO:0000256" key="1">
    <source>
        <dbReference type="ARBA" id="ARBA00004571"/>
    </source>
</evidence>
<organism evidence="13 14">
    <name type="scientific">Ralstonia solanacearum</name>
    <name type="common">Pseudomonas solanacearum</name>
    <dbReference type="NCBI Taxonomy" id="305"/>
    <lineage>
        <taxon>Bacteria</taxon>
        <taxon>Pseudomonadati</taxon>
        <taxon>Pseudomonadota</taxon>
        <taxon>Betaproteobacteria</taxon>
        <taxon>Burkholderiales</taxon>
        <taxon>Burkholderiaceae</taxon>
        <taxon>Ralstonia</taxon>
        <taxon>Ralstonia solanacearum species complex</taxon>
    </lineage>
</organism>
<keyword evidence="7" id="KW-0406">Ion transport</keyword>
<dbReference type="Gene3D" id="2.40.160.10">
    <property type="entry name" value="Porin"/>
    <property type="match status" value="1"/>
</dbReference>
<keyword evidence="8" id="KW-0626">Porin</keyword>
<evidence type="ECO:0000256" key="7">
    <source>
        <dbReference type="ARBA" id="ARBA00023065"/>
    </source>
</evidence>
<keyword evidence="5" id="KW-0812">Transmembrane</keyword>
<evidence type="ECO:0000256" key="4">
    <source>
        <dbReference type="ARBA" id="ARBA00022452"/>
    </source>
</evidence>
<dbReference type="CDD" id="cd00342">
    <property type="entry name" value="gram_neg_porins"/>
    <property type="match status" value="1"/>
</dbReference>
<evidence type="ECO:0000256" key="11">
    <source>
        <dbReference type="SAM" id="SignalP"/>
    </source>
</evidence>
<evidence type="ECO:0000256" key="9">
    <source>
        <dbReference type="ARBA" id="ARBA00023136"/>
    </source>
</evidence>
<evidence type="ECO:0000256" key="2">
    <source>
        <dbReference type="ARBA" id="ARBA00011233"/>
    </source>
</evidence>
<dbReference type="SUPFAM" id="SSF56935">
    <property type="entry name" value="Porins"/>
    <property type="match status" value="1"/>
</dbReference>
<dbReference type="AlphaFoldDB" id="A0AAW5ZJC7"/>
<evidence type="ECO:0000259" key="12">
    <source>
        <dbReference type="Pfam" id="PF13609"/>
    </source>
</evidence>
<accession>A0AAW5ZJC7</accession>
<feature type="chain" id="PRO_5043319288" evidence="11">
    <location>
        <begin position="21"/>
        <end position="370"/>
    </location>
</feature>
<dbReference type="PANTHER" id="PTHR34501:SF9">
    <property type="entry name" value="MAJOR OUTER MEMBRANE PROTEIN P.IA"/>
    <property type="match status" value="1"/>
</dbReference>
<keyword evidence="10" id="KW-0998">Cell outer membrane</keyword>
<comment type="subunit">
    <text evidence="2">Homotrimer.</text>
</comment>
<protein>
    <submittedName>
        <fullName evidence="13">Porin</fullName>
    </submittedName>
</protein>
<evidence type="ECO:0000313" key="13">
    <source>
        <dbReference type="EMBL" id="MDB0570009.1"/>
    </source>
</evidence>
<dbReference type="InterPro" id="IPR033900">
    <property type="entry name" value="Gram_neg_porin_domain"/>
</dbReference>